<accession>A0A251TFG9</accession>
<reference evidence="3" key="3">
    <citation type="submission" date="2020-06" db="EMBL/GenBank/DDBJ databases">
        <title>Helianthus annuus Genome sequencing and assembly Release 2.</title>
        <authorList>
            <person name="Gouzy J."/>
            <person name="Langlade N."/>
            <person name="Munos S."/>
        </authorList>
    </citation>
    <scope>NUCLEOTIDE SEQUENCE</scope>
    <source>
        <tissue evidence="3">Leaves</tissue>
    </source>
</reference>
<dbReference type="Proteomes" id="UP000215914">
    <property type="component" value="Chromosome 10"/>
</dbReference>
<dbReference type="PANTHER" id="PTHR47926:SF465">
    <property type="entry name" value="PENTATRICOPEPTIDE REPEAT (PPR-LIKE) SUPERFAMILY PROTEIN"/>
    <property type="match status" value="1"/>
</dbReference>
<protein>
    <submittedName>
        <fullName evidence="4">Putative tetratricopeptide repeat (TPR)-like superfamily protein</fullName>
    </submittedName>
    <submittedName>
        <fullName evidence="3">Tetratricopeptide-like helical domain superfamily</fullName>
    </submittedName>
</protein>
<dbReference type="AlphaFoldDB" id="A0A251TFG9"/>
<sequence>MGSYLVHTTSKIAALAKSGRVTHARKLFDEMPHRDTVVWNTMLTCYTHLDLYQDALLLFHEMTGVSNTKPDHYSFTATLSACAGSCKLRYGQSIHALVVSAGYCSSVPVNNALIDMYAKCFSPCSAHKVFEEIEFRNHVSWCSLLFAYVHTNEFQVAQTVFDSMPNKVNIAWNTMIAGHARHGNVDTCVDLFKKMMAESCDQDQWTYSALMNASAESQQYCVGCMVHACIVKNGWSSAVEASNSILSFYAQIGSPADAVKMFESMKTLTQVSWNAIIDAQMKIGDTHKAVIAFQQAPEKNVVSWTSMMTGYVRNGNAEEAVGYFVNMSKSSLRPDDFSLGTVLHACSVMATLGHGKMIHSLAIVHGFHGYAYVGNGLVNMYAKCGDVRGSKQAFDDISEKDLVSWNTMLIAYGLHGWGEKALKIYEEMLASGLKADKVTFISLLMTCSHLGLIDKGWTLFKSMSRVHGIVPETDHVACVVDMLARGGYLEEAREMANRYRTHGMIGRSSEAVFGACYAHGDVLMGTELVGELSMLEPECEMSYVVLSNLYCASEKWKEAELVRKQMADYGVKKTPGCSWIEVKNKVSAFVAGSSLCEYKEEISSIIYLLEYQLKNP</sequence>
<dbReference type="InterPro" id="IPR011990">
    <property type="entry name" value="TPR-like_helical_dom_sf"/>
</dbReference>
<dbReference type="InterPro" id="IPR046848">
    <property type="entry name" value="E_motif"/>
</dbReference>
<dbReference type="OMA" id="HMELAHE"/>
<dbReference type="InterPro" id="IPR046960">
    <property type="entry name" value="PPR_At4g14850-like_plant"/>
</dbReference>
<dbReference type="EMBL" id="MNCJ02000325">
    <property type="protein sequence ID" value="KAF5784914.1"/>
    <property type="molecule type" value="Genomic_DNA"/>
</dbReference>
<dbReference type="InParanoid" id="A0A251TFG9"/>
<dbReference type="GO" id="GO:0009451">
    <property type="term" value="P:RNA modification"/>
    <property type="evidence" value="ECO:0000318"/>
    <property type="project" value="GO_Central"/>
</dbReference>
<dbReference type="PANTHER" id="PTHR47926">
    <property type="entry name" value="PENTATRICOPEPTIDE REPEAT-CONTAINING PROTEIN"/>
    <property type="match status" value="1"/>
</dbReference>
<dbReference type="Pfam" id="PF20431">
    <property type="entry name" value="E_motif"/>
    <property type="match status" value="1"/>
</dbReference>
<reference evidence="4" key="2">
    <citation type="submission" date="2017-02" db="EMBL/GenBank/DDBJ databases">
        <title>Sunflower complete genome.</title>
        <authorList>
            <person name="Langlade N."/>
            <person name="Munos S."/>
        </authorList>
    </citation>
    <scope>NUCLEOTIDE SEQUENCE [LARGE SCALE GENOMIC DNA]</scope>
    <source>
        <tissue evidence="4">Leaves</tissue>
    </source>
</reference>
<evidence type="ECO:0000313" key="4">
    <source>
        <dbReference type="EMBL" id="OTG09828.1"/>
    </source>
</evidence>
<feature type="repeat" description="PPR" evidence="2">
    <location>
        <begin position="300"/>
        <end position="334"/>
    </location>
</feature>
<dbReference type="FunFam" id="1.25.40.10:FF:000441">
    <property type="entry name" value="Pentatricopeptide repeat-containing protein mitochondrial"/>
    <property type="match status" value="1"/>
</dbReference>
<evidence type="ECO:0000256" key="2">
    <source>
        <dbReference type="PROSITE-ProRule" id="PRU00708"/>
    </source>
</evidence>
<dbReference type="SUPFAM" id="SSF48452">
    <property type="entry name" value="TPR-like"/>
    <property type="match status" value="1"/>
</dbReference>
<dbReference type="GO" id="GO:0003723">
    <property type="term" value="F:RNA binding"/>
    <property type="evidence" value="ECO:0000318"/>
    <property type="project" value="GO_Central"/>
</dbReference>
<organism evidence="4 5">
    <name type="scientific">Helianthus annuus</name>
    <name type="common">Common sunflower</name>
    <dbReference type="NCBI Taxonomy" id="4232"/>
    <lineage>
        <taxon>Eukaryota</taxon>
        <taxon>Viridiplantae</taxon>
        <taxon>Streptophyta</taxon>
        <taxon>Embryophyta</taxon>
        <taxon>Tracheophyta</taxon>
        <taxon>Spermatophyta</taxon>
        <taxon>Magnoliopsida</taxon>
        <taxon>eudicotyledons</taxon>
        <taxon>Gunneridae</taxon>
        <taxon>Pentapetalae</taxon>
        <taxon>asterids</taxon>
        <taxon>campanulids</taxon>
        <taxon>Asterales</taxon>
        <taxon>Asteraceae</taxon>
        <taxon>Asteroideae</taxon>
        <taxon>Heliantheae alliance</taxon>
        <taxon>Heliantheae</taxon>
        <taxon>Helianthus</taxon>
    </lineage>
</organism>
<evidence type="ECO:0000313" key="3">
    <source>
        <dbReference type="EMBL" id="KAF5784914.1"/>
    </source>
</evidence>
<dbReference type="Gramene" id="mRNA:HanXRQr2_Chr10g0422441">
    <property type="protein sequence ID" value="CDS:HanXRQr2_Chr10g0422441.1"/>
    <property type="gene ID" value="HanXRQr2_Chr10g0422441"/>
</dbReference>
<keyword evidence="5" id="KW-1185">Reference proteome</keyword>
<dbReference type="Pfam" id="PF13041">
    <property type="entry name" value="PPR_2"/>
    <property type="match status" value="4"/>
</dbReference>
<dbReference type="NCBIfam" id="TIGR00756">
    <property type="entry name" value="PPR"/>
    <property type="match status" value="4"/>
</dbReference>
<evidence type="ECO:0000313" key="5">
    <source>
        <dbReference type="Proteomes" id="UP000215914"/>
    </source>
</evidence>
<feature type="repeat" description="PPR" evidence="2">
    <location>
        <begin position="401"/>
        <end position="435"/>
    </location>
</feature>
<dbReference type="FunFam" id="1.25.40.10:FF:000090">
    <property type="entry name" value="Pentatricopeptide repeat-containing protein, chloroplastic"/>
    <property type="match status" value="1"/>
</dbReference>
<feature type="repeat" description="PPR" evidence="2">
    <location>
        <begin position="168"/>
        <end position="202"/>
    </location>
</feature>
<dbReference type="OrthoDB" id="7457040at2759"/>
<dbReference type="Pfam" id="PF01535">
    <property type="entry name" value="PPR"/>
    <property type="match status" value="3"/>
</dbReference>
<dbReference type="InterPro" id="IPR002885">
    <property type="entry name" value="PPR_rpt"/>
</dbReference>
<dbReference type="FunCoup" id="A0A251TFG9">
    <property type="interactions" value="634"/>
</dbReference>
<dbReference type="Gene3D" id="1.25.40.10">
    <property type="entry name" value="Tetratricopeptide repeat domain"/>
    <property type="match status" value="4"/>
</dbReference>
<name>A0A251TFG9_HELAN</name>
<dbReference type="PROSITE" id="PS51375">
    <property type="entry name" value="PPR"/>
    <property type="match status" value="3"/>
</dbReference>
<reference evidence="3 5" key="1">
    <citation type="journal article" date="2017" name="Nature">
        <title>The sunflower genome provides insights into oil metabolism, flowering and Asterid evolution.</title>
        <authorList>
            <person name="Badouin H."/>
            <person name="Gouzy J."/>
            <person name="Grassa C.J."/>
            <person name="Murat F."/>
            <person name="Staton S.E."/>
            <person name="Cottret L."/>
            <person name="Lelandais-Briere C."/>
            <person name="Owens G.L."/>
            <person name="Carrere S."/>
            <person name="Mayjonade B."/>
            <person name="Legrand L."/>
            <person name="Gill N."/>
            <person name="Kane N.C."/>
            <person name="Bowers J.E."/>
            <person name="Hubner S."/>
            <person name="Bellec A."/>
            <person name="Berard A."/>
            <person name="Berges H."/>
            <person name="Blanchet N."/>
            <person name="Boniface M.C."/>
            <person name="Brunel D."/>
            <person name="Catrice O."/>
            <person name="Chaidir N."/>
            <person name="Claudel C."/>
            <person name="Donnadieu C."/>
            <person name="Faraut T."/>
            <person name="Fievet G."/>
            <person name="Helmstetter N."/>
            <person name="King M."/>
            <person name="Knapp S.J."/>
            <person name="Lai Z."/>
            <person name="Le Paslier M.C."/>
            <person name="Lippi Y."/>
            <person name="Lorenzon L."/>
            <person name="Mandel J.R."/>
            <person name="Marage G."/>
            <person name="Marchand G."/>
            <person name="Marquand E."/>
            <person name="Bret-Mestries E."/>
            <person name="Morien E."/>
            <person name="Nambeesan S."/>
            <person name="Nguyen T."/>
            <person name="Pegot-Espagnet P."/>
            <person name="Pouilly N."/>
            <person name="Raftis F."/>
            <person name="Sallet E."/>
            <person name="Schiex T."/>
            <person name="Thomas J."/>
            <person name="Vandecasteele C."/>
            <person name="Vares D."/>
            <person name="Vear F."/>
            <person name="Vautrin S."/>
            <person name="Crespi M."/>
            <person name="Mangin B."/>
            <person name="Burke J.M."/>
            <person name="Salse J."/>
            <person name="Munos S."/>
            <person name="Vincourt P."/>
            <person name="Rieseberg L.H."/>
            <person name="Langlade N.B."/>
        </authorList>
    </citation>
    <scope>NUCLEOTIDE SEQUENCE [LARGE SCALE GENOMIC DNA]</scope>
    <source>
        <strain evidence="5">cv. SF193</strain>
        <tissue evidence="3">Leaves</tissue>
    </source>
</reference>
<dbReference type="EMBL" id="CM007899">
    <property type="protein sequence ID" value="OTG09828.1"/>
    <property type="molecule type" value="Genomic_DNA"/>
</dbReference>
<gene>
    <name evidence="4" type="ORF">HannXRQ_Chr10g0280791</name>
    <name evidence="3" type="ORF">HanXRQr2_Chr10g0422441</name>
</gene>
<evidence type="ECO:0000256" key="1">
    <source>
        <dbReference type="ARBA" id="ARBA00022737"/>
    </source>
</evidence>
<keyword evidence="1" id="KW-0677">Repeat</keyword>
<proteinExistence type="predicted"/>